<dbReference type="Gene3D" id="1.10.10.10">
    <property type="entry name" value="Winged helix-like DNA-binding domain superfamily/Winged helix DNA-binding domain"/>
    <property type="match status" value="1"/>
</dbReference>
<reference evidence="5 6" key="1">
    <citation type="submission" date="2020-08" db="EMBL/GenBank/DDBJ databases">
        <title>Plant Genome Project.</title>
        <authorList>
            <person name="Zhang R.-G."/>
        </authorList>
    </citation>
    <scope>NUCLEOTIDE SEQUENCE [LARGE SCALE GENOMIC DNA]</scope>
    <source>
        <tissue evidence="5">Rhizome</tissue>
    </source>
</reference>
<feature type="compositionally biased region" description="Basic and acidic residues" evidence="3">
    <location>
        <begin position="14"/>
        <end position="26"/>
    </location>
</feature>
<dbReference type="SUPFAM" id="SSF46785">
    <property type="entry name" value="Winged helix' DNA-binding domain"/>
    <property type="match status" value="1"/>
</dbReference>
<dbReference type="PROSITE" id="PS50961">
    <property type="entry name" value="HTH_LA"/>
    <property type="match status" value="1"/>
</dbReference>
<keyword evidence="6" id="KW-1185">Reference proteome</keyword>
<evidence type="ECO:0000256" key="2">
    <source>
        <dbReference type="PROSITE-ProRule" id="PRU00332"/>
    </source>
</evidence>
<dbReference type="InterPro" id="IPR036388">
    <property type="entry name" value="WH-like_DNA-bd_sf"/>
</dbReference>
<feature type="region of interest" description="Disordered" evidence="3">
    <location>
        <begin position="1"/>
        <end position="43"/>
    </location>
</feature>
<evidence type="ECO:0000313" key="6">
    <source>
        <dbReference type="Proteomes" id="UP000734854"/>
    </source>
</evidence>
<protein>
    <recommendedName>
        <fullName evidence="4">HTH La-type RNA-binding domain-containing protein</fullName>
    </recommendedName>
</protein>
<feature type="compositionally biased region" description="Low complexity" evidence="3">
    <location>
        <begin position="64"/>
        <end position="90"/>
    </location>
</feature>
<sequence>MTSKIGCLKTLGKANKESERQSDGHQQRGQATAEEGAGDPLSSLFFSSLNPLALLIAIAPASAAMAAAAASSTDPSPSPSPRAGRAARQPWSHVVRGEPDGSSSSPPLMPSPDTSDRKPSPPGGVTPEAAASLGKKPAWNRPSLNGSTEPGPSVMGGSASWPALSESAKPVVKSHASASDGVPLAASPDPATSSSLPKQNLIPPGSPNYGASEHQKSIKRGGNISNGALPVGVAAVPSPPPTLAITPQANTDEKTPREQTPKISTSYEHNSRGSGSDSQVHDGGGDHRRTYSGNRRWNNGGGHGSHHGNYSNRRDQENDRSRRNAFGRDIQMQHQGVRPYLRPPPPPMPPPFPGHIPQVRPFGNPVVFPDMQSPFFYFHNQPPPGPLPFPAMYFPAMDVQRATLLKQINFYFSDENLCRDVYLRQNMDEQGWVPVSLIAGFNRFYAEFIGNMDFYLTPTRLDTTSRDSLTREALGNTSMLILMLHIHLVCDDNFLVTLVVSMVRQITNNIDFILDTLPLSPEVEVQGDRIRKRQGWMSYLLLPSSNRAANTSGQSPVALTPDNLASQLQAVDLEGTASQPRRTMILNQSAAGALNNELHAATDLSGSVDIERMGQE</sequence>
<keyword evidence="1 2" id="KW-0694">RNA-binding</keyword>
<feature type="region of interest" description="Disordered" evidence="3">
    <location>
        <begin position="64"/>
        <end position="320"/>
    </location>
</feature>
<feature type="compositionally biased region" description="Basic and acidic residues" evidence="3">
    <location>
        <begin position="251"/>
        <end position="260"/>
    </location>
</feature>
<dbReference type="CDD" id="cd07323">
    <property type="entry name" value="LAM"/>
    <property type="match status" value="1"/>
</dbReference>
<name>A0A8J5GQP3_ZINOF</name>
<evidence type="ECO:0000259" key="4">
    <source>
        <dbReference type="PROSITE" id="PS50961"/>
    </source>
</evidence>
<proteinExistence type="predicted"/>
<dbReference type="PANTHER" id="PTHR22792:SF132">
    <property type="entry name" value="LA-RELATED PROTEIN 1"/>
    <property type="match status" value="1"/>
</dbReference>
<dbReference type="GO" id="GO:0005737">
    <property type="term" value="C:cytoplasm"/>
    <property type="evidence" value="ECO:0007669"/>
    <property type="project" value="UniProtKB-ARBA"/>
</dbReference>
<dbReference type="PANTHER" id="PTHR22792">
    <property type="entry name" value="LUPUS LA PROTEIN-RELATED"/>
    <property type="match status" value="1"/>
</dbReference>
<evidence type="ECO:0000313" key="5">
    <source>
        <dbReference type="EMBL" id="KAG6512163.1"/>
    </source>
</evidence>
<feature type="domain" description="HTH La-type RNA-binding" evidence="4">
    <location>
        <begin position="394"/>
        <end position="486"/>
    </location>
</feature>
<dbReference type="Proteomes" id="UP000734854">
    <property type="component" value="Unassembled WGS sequence"/>
</dbReference>
<evidence type="ECO:0000256" key="3">
    <source>
        <dbReference type="SAM" id="MobiDB-lite"/>
    </source>
</evidence>
<dbReference type="GO" id="GO:0003723">
    <property type="term" value="F:RNA binding"/>
    <property type="evidence" value="ECO:0007669"/>
    <property type="project" value="UniProtKB-UniRule"/>
</dbReference>
<evidence type="ECO:0000256" key="1">
    <source>
        <dbReference type="ARBA" id="ARBA00022884"/>
    </source>
</evidence>
<dbReference type="EMBL" id="JACMSC010000008">
    <property type="protein sequence ID" value="KAG6512163.1"/>
    <property type="molecule type" value="Genomic_DNA"/>
</dbReference>
<dbReference type="InterPro" id="IPR045180">
    <property type="entry name" value="La_dom_prot"/>
</dbReference>
<feature type="compositionally biased region" description="Polar residues" evidence="3">
    <location>
        <begin position="261"/>
        <end position="278"/>
    </location>
</feature>
<comment type="caution">
    <text evidence="5">The sequence shown here is derived from an EMBL/GenBank/DDBJ whole genome shotgun (WGS) entry which is preliminary data.</text>
</comment>
<dbReference type="AlphaFoldDB" id="A0A8J5GQP3"/>
<dbReference type="InterPro" id="IPR006630">
    <property type="entry name" value="La_HTH"/>
</dbReference>
<dbReference type="SMART" id="SM00715">
    <property type="entry name" value="LA"/>
    <property type="match status" value="1"/>
</dbReference>
<gene>
    <name evidence="5" type="ORF">ZIOFF_030258</name>
</gene>
<accession>A0A8J5GQP3</accession>
<dbReference type="InterPro" id="IPR036390">
    <property type="entry name" value="WH_DNA-bd_sf"/>
</dbReference>
<feature type="compositionally biased region" description="Basic and acidic residues" evidence="3">
    <location>
        <begin position="279"/>
        <end position="289"/>
    </location>
</feature>
<dbReference type="Pfam" id="PF05383">
    <property type="entry name" value="La"/>
    <property type="match status" value="1"/>
</dbReference>
<organism evidence="5 6">
    <name type="scientific">Zingiber officinale</name>
    <name type="common">Ginger</name>
    <name type="synonym">Amomum zingiber</name>
    <dbReference type="NCBI Taxonomy" id="94328"/>
    <lineage>
        <taxon>Eukaryota</taxon>
        <taxon>Viridiplantae</taxon>
        <taxon>Streptophyta</taxon>
        <taxon>Embryophyta</taxon>
        <taxon>Tracheophyta</taxon>
        <taxon>Spermatophyta</taxon>
        <taxon>Magnoliopsida</taxon>
        <taxon>Liliopsida</taxon>
        <taxon>Zingiberales</taxon>
        <taxon>Zingiberaceae</taxon>
        <taxon>Zingiber</taxon>
    </lineage>
</organism>